<feature type="region of interest" description="Disordered" evidence="1">
    <location>
        <begin position="30"/>
        <end position="55"/>
    </location>
</feature>
<dbReference type="Proteomes" id="UP000698752">
    <property type="component" value="Unassembled WGS sequence"/>
</dbReference>
<evidence type="ECO:0000313" key="4">
    <source>
        <dbReference type="Proteomes" id="UP000698752"/>
    </source>
</evidence>
<evidence type="ECO:0000313" key="3">
    <source>
        <dbReference type="EMBL" id="MBR0650968.1"/>
    </source>
</evidence>
<dbReference type="RefSeq" id="WP_211869640.1">
    <property type="nucleotide sequence ID" value="NZ_JAAEDI010000015.1"/>
</dbReference>
<dbReference type="EMBL" id="JAAEDI010000015">
    <property type="protein sequence ID" value="MBR0650968.1"/>
    <property type="molecule type" value="Genomic_DNA"/>
</dbReference>
<keyword evidence="4" id="KW-1185">Reference proteome</keyword>
<organism evidence="3 4">
    <name type="scientific">Neoroseomonas terrae</name>
    <dbReference type="NCBI Taxonomy" id="424799"/>
    <lineage>
        <taxon>Bacteria</taxon>
        <taxon>Pseudomonadati</taxon>
        <taxon>Pseudomonadota</taxon>
        <taxon>Alphaproteobacteria</taxon>
        <taxon>Acetobacterales</taxon>
        <taxon>Acetobacteraceae</taxon>
        <taxon>Neoroseomonas</taxon>
    </lineage>
</organism>
<protein>
    <submittedName>
        <fullName evidence="3">Uncharacterized protein</fullName>
    </submittedName>
</protein>
<feature type="chain" id="PRO_5046817818" evidence="2">
    <location>
        <begin position="22"/>
        <end position="100"/>
    </location>
</feature>
<feature type="signal peptide" evidence="2">
    <location>
        <begin position="1"/>
        <end position="21"/>
    </location>
</feature>
<sequence>MFRTLAAIAMIAAALPGTAIACGIPTHAPVQDGAQAAPIDRPETPRANGTADLPLGAWLSEPRTGMSRCGTWQASLLAQAAAGRQRRPGANAARDTATRR</sequence>
<feature type="region of interest" description="Disordered" evidence="1">
    <location>
        <begin position="80"/>
        <end position="100"/>
    </location>
</feature>
<name>A0ABS5EIW3_9PROT</name>
<proteinExistence type="predicted"/>
<feature type="compositionally biased region" description="Low complexity" evidence="1">
    <location>
        <begin position="80"/>
        <end position="94"/>
    </location>
</feature>
<keyword evidence="2" id="KW-0732">Signal</keyword>
<comment type="caution">
    <text evidence="3">The sequence shown here is derived from an EMBL/GenBank/DDBJ whole genome shotgun (WGS) entry which is preliminary data.</text>
</comment>
<reference evidence="4" key="1">
    <citation type="journal article" date="2021" name="Syst. Appl. Microbiol.">
        <title>Roseomonas hellenica sp. nov., isolated from roots of wild-growing Alkanna tinctoria.</title>
        <authorList>
            <person name="Rat A."/>
            <person name="Naranjo H.D."/>
            <person name="Lebbe L."/>
            <person name="Cnockaert M."/>
            <person name="Krigas N."/>
            <person name="Grigoriadou K."/>
            <person name="Maloupa E."/>
            <person name="Willems A."/>
        </authorList>
    </citation>
    <scope>NUCLEOTIDE SEQUENCE [LARGE SCALE GENOMIC DNA]</scope>
    <source>
        <strain evidence="4">LMG 31159</strain>
    </source>
</reference>
<gene>
    <name evidence="3" type="ORF">GXW78_14945</name>
</gene>
<dbReference type="PROSITE" id="PS51257">
    <property type="entry name" value="PROKAR_LIPOPROTEIN"/>
    <property type="match status" value="1"/>
</dbReference>
<accession>A0ABS5EIW3</accession>
<evidence type="ECO:0000256" key="1">
    <source>
        <dbReference type="SAM" id="MobiDB-lite"/>
    </source>
</evidence>
<evidence type="ECO:0000256" key="2">
    <source>
        <dbReference type="SAM" id="SignalP"/>
    </source>
</evidence>